<gene>
    <name evidence="7" type="ORF">VP01_2698g2</name>
</gene>
<dbReference type="Proteomes" id="UP000037035">
    <property type="component" value="Unassembled WGS sequence"/>
</dbReference>
<evidence type="ECO:0000256" key="3">
    <source>
        <dbReference type="ARBA" id="ARBA00022989"/>
    </source>
</evidence>
<feature type="transmembrane region" description="Helical" evidence="5">
    <location>
        <begin position="81"/>
        <end position="100"/>
    </location>
</feature>
<evidence type="ECO:0000256" key="1">
    <source>
        <dbReference type="ARBA" id="ARBA00004141"/>
    </source>
</evidence>
<feature type="transmembrane region" description="Helical" evidence="5">
    <location>
        <begin position="253"/>
        <end position="271"/>
    </location>
</feature>
<evidence type="ECO:0000256" key="4">
    <source>
        <dbReference type="ARBA" id="ARBA00023136"/>
    </source>
</evidence>
<keyword evidence="3 5" id="KW-1133">Transmembrane helix</keyword>
<comment type="subcellular location">
    <subcellularLocation>
        <location evidence="1">Membrane</location>
        <topology evidence="1">Multi-pass membrane protein</topology>
    </subcellularLocation>
</comment>
<protein>
    <recommendedName>
        <fullName evidence="6">Sugar phosphate transporter domain-containing protein</fullName>
    </recommendedName>
</protein>
<keyword evidence="4 5" id="KW-0472">Membrane</keyword>
<dbReference type="SUPFAM" id="SSF103481">
    <property type="entry name" value="Multidrug resistance efflux transporter EmrE"/>
    <property type="match status" value="1"/>
</dbReference>
<evidence type="ECO:0000256" key="2">
    <source>
        <dbReference type="ARBA" id="ARBA00022692"/>
    </source>
</evidence>
<dbReference type="EMBL" id="LAVV01007610">
    <property type="protein sequence ID" value="KNZ55388.1"/>
    <property type="molecule type" value="Genomic_DNA"/>
</dbReference>
<feature type="transmembrane region" description="Helical" evidence="5">
    <location>
        <begin position="200"/>
        <end position="218"/>
    </location>
</feature>
<feature type="transmembrane region" description="Helical" evidence="5">
    <location>
        <begin position="145"/>
        <end position="162"/>
    </location>
</feature>
<reference evidence="7 8" key="1">
    <citation type="submission" date="2015-08" db="EMBL/GenBank/DDBJ databases">
        <title>Next Generation Sequencing and Analysis of the Genome of Puccinia sorghi L Schw, the Causal Agent of Maize Common Rust.</title>
        <authorList>
            <person name="Rochi L."/>
            <person name="Burguener G."/>
            <person name="Darino M."/>
            <person name="Turjanski A."/>
            <person name="Kreff E."/>
            <person name="Dieguez M.J."/>
            <person name="Sacco F."/>
        </authorList>
    </citation>
    <scope>NUCLEOTIDE SEQUENCE [LARGE SCALE GENOMIC DNA]</scope>
    <source>
        <strain evidence="7 8">RO10H11247</strain>
    </source>
</reference>
<feature type="transmembrane region" description="Helical" evidence="5">
    <location>
        <begin position="283"/>
        <end position="302"/>
    </location>
</feature>
<feature type="transmembrane region" description="Helical" evidence="5">
    <location>
        <begin position="174"/>
        <end position="194"/>
    </location>
</feature>
<keyword evidence="2 5" id="KW-0812">Transmembrane</keyword>
<dbReference type="Pfam" id="PF03151">
    <property type="entry name" value="TPT"/>
    <property type="match status" value="1"/>
</dbReference>
<evidence type="ECO:0000313" key="7">
    <source>
        <dbReference type="EMBL" id="KNZ55388.1"/>
    </source>
</evidence>
<dbReference type="InterPro" id="IPR004853">
    <property type="entry name" value="Sugar_P_trans_dom"/>
</dbReference>
<name>A0A0L6V3P5_9BASI</name>
<dbReference type="GO" id="GO:0016020">
    <property type="term" value="C:membrane"/>
    <property type="evidence" value="ECO:0007669"/>
    <property type="project" value="UniProtKB-SubCell"/>
</dbReference>
<dbReference type="VEuPathDB" id="FungiDB:VP01_2698g2"/>
<accession>A0A0L6V3P5</accession>
<dbReference type="InterPro" id="IPR050186">
    <property type="entry name" value="TPT_transporter"/>
</dbReference>
<organism evidence="7 8">
    <name type="scientific">Puccinia sorghi</name>
    <dbReference type="NCBI Taxonomy" id="27349"/>
    <lineage>
        <taxon>Eukaryota</taxon>
        <taxon>Fungi</taxon>
        <taxon>Dikarya</taxon>
        <taxon>Basidiomycota</taxon>
        <taxon>Pucciniomycotina</taxon>
        <taxon>Pucciniomycetes</taxon>
        <taxon>Pucciniales</taxon>
        <taxon>Pucciniaceae</taxon>
        <taxon>Puccinia</taxon>
    </lineage>
</organism>
<evidence type="ECO:0000313" key="8">
    <source>
        <dbReference type="Proteomes" id="UP000037035"/>
    </source>
</evidence>
<feature type="transmembrane region" description="Helical" evidence="5">
    <location>
        <begin position="225"/>
        <end position="241"/>
    </location>
</feature>
<evidence type="ECO:0000259" key="6">
    <source>
        <dbReference type="Pfam" id="PF03151"/>
    </source>
</evidence>
<sequence length="438" mass="47835">MLDWSKRKFTFHEQSELPLYNKHYSRHSASHSIGLTSRFSSLSPTACFSNLPPTYPDGLPPSQEKTGLPTSEMVEGSPSKWKVACVVVFYLVAAIVMVFANKVSRAFLNIFFKPDKLIHGICLLLFQWVLRATALPLIFLLCQLLLATALLQIAGFLGFLEIPKLDLKIAQKLFPLISINVVGLMFNTLCLQYVDASFYQIARGLVLPFTVLASYLFLDSRPSPNILSAVVIVCVGFLGGVKSDHLHTSQIGIALGILSSMTTSVHAIVVKRSLSVTSSPIELAYYNNVFSAIFLLPMIPFTSEIASFRALVSTGGRDLRTFLVGALITGLFGFLISLAGFLSIKITSPVTHMVSSAVRGVLQTILGTVLFGDDISANRFISIMVILGGSLAYTAIKDQENSFQRFQLTSRSKASQPLLPLVSASKVPKNLMILKTVC</sequence>
<proteinExistence type="predicted"/>
<dbReference type="AlphaFoldDB" id="A0A0L6V3P5"/>
<feature type="transmembrane region" description="Helical" evidence="5">
    <location>
        <begin position="322"/>
        <end position="342"/>
    </location>
</feature>
<evidence type="ECO:0000256" key="5">
    <source>
        <dbReference type="SAM" id="Phobius"/>
    </source>
</evidence>
<dbReference type="PANTHER" id="PTHR11132">
    <property type="entry name" value="SOLUTE CARRIER FAMILY 35"/>
    <property type="match status" value="1"/>
</dbReference>
<comment type="caution">
    <text evidence="7">The sequence shown here is derived from an EMBL/GenBank/DDBJ whole genome shotgun (WGS) entry which is preliminary data.</text>
</comment>
<dbReference type="InterPro" id="IPR037185">
    <property type="entry name" value="EmrE-like"/>
</dbReference>
<keyword evidence="8" id="KW-1185">Reference proteome</keyword>
<feature type="domain" description="Sugar phosphate transporter" evidence="6">
    <location>
        <begin position="128"/>
        <end position="393"/>
    </location>
</feature>
<dbReference type="OrthoDB" id="5547497at2759"/>